<gene>
    <name evidence="1" type="primary">braC</name>
</gene>
<dbReference type="EMBL" id="KU922119">
    <property type="protein sequence ID" value="ANC67863.1"/>
    <property type="molecule type" value="Genomic_DNA"/>
</dbReference>
<sequence>MWCRLLPPGGRELDVVMIAPGVGLSRRHRRLIETRQMLSFQVRGEVPFWRTPLPCDFDDITLKWTARLADFISIWSEPGTEQAGNIYEHLKDRTRLRWLTVETTPSAAPDWLRFVNRWKRPGVDVVEFGPLHGEGGV</sequence>
<proteinExistence type="predicted"/>
<name>A0A168S4Q4_XANAU</name>
<accession>A0A168S4Q4</accession>
<reference evidence="1" key="1">
    <citation type="submission" date="2016-03" db="EMBL/GenBank/DDBJ databases">
        <authorList>
            <person name="Ploux O."/>
        </authorList>
    </citation>
    <scope>NUCLEOTIDE SEQUENCE</scope>
    <source>
        <strain evidence="1">EL4</strain>
    </source>
</reference>
<protein>
    <submittedName>
        <fullName evidence="1">Branched chain amino acid ABC transporter substrate-binding protein</fullName>
    </submittedName>
</protein>
<evidence type="ECO:0000313" key="1">
    <source>
        <dbReference type="EMBL" id="ANC67863.1"/>
    </source>
</evidence>
<dbReference type="AlphaFoldDB" id="A0A168S4Q4"/>
<organism evidence="1">
    <name type="scientific">Xanthobacter autotrophicus</name>
    <dbReference type="NCBI Taxonomy" id="280"/>
    <lineage>
        <taxon>Bacteria</taxon>
        <taxon>Pseudomonadati</taxon>
        <taxon>Pseudomonadota</taxon>
        <taxon>Alphaproteobacteria</taxon>
        <taxon>Hyphomicrobiales</taxon>
        <taxon>Xanthobacteraceae</taxon>
        <taxon>Xanthobacter</taxon>
    </lineage>
</organism>